<reference evidence="7 8" key="1">
    <citation type="submission" date="2024-04" db="EMBL/GenBank/DDBJ databases">
        <authorList>
            <person name="Fracassetti M."/>
        </authorList>
    </citation>
    <scope>NUCLEOTIDE SEQUENCE [LARGE SCALE GENOMIC DNA]</scope>
</reference>
<dbReference type="InterPro" id="IPR010264">
    <property type="entry name" value="Self-incomp_S1"/>
</dbReference>
<dbReference type="EMBL" id="OZ034817">
    <property type="protein sequence ID" value="CAL1385010.1"/>
    <property type="molecule type" value="Genomic_DNA"/>
</dbReference>
<name>A0AAV2EHJ9_9ROSI</name>
<evidence type="ECO:0000256" key="3">
    <source>
        <dbReference type="ARBA" id="ARBA00022471"/>
    </source>
</evidence>
<dbReference type="AlphaFoldDB" id="A0AAV2EHJ9"/>
<dbReference type="GO" id="GO:0060320">
    <property type="term" value="P:rejection of self pollen"/>
    <property type="evidence" value="ECO:0007669"/>
    <property type="project" value="UniProtKB-KW"/>
</dbReference>
<evidence type="ECO:0000256" key="5">
    <source>
        <dbReference type="ARBA" id="ARBA00022729"/>
    </source>
</evidence>
<accession>A0AAV2EHJ9</accession>
<dbReference type="GO" id="GO:0005576">
    <property type="term" value="C:extracellular region"/>
    <property type="evidence" value="ECO:0007669"/>
    <property type="project" value="UniProtKB-SubCell"/>
</dbReference>
<dbReference type="Pfam" id="PF05938">
    <property type="entry name" value="Self-incomp_S1"/>
    <property type="match status" value="1"/>
</dbReference>
<evidence type="ECO:0000313" key="8">
    <source>
        <dbReference type="Proteomes" id="UP001497516"/>
    </source>
</evidence>
<protein>
    <recommendedName>
        <fullName evidence="6">S-protein homolog</fullName>
    </recommendedName>
</protein>
<dbReference type="Proteomes" id="UP001497516">
    <property type="component" value="Chromosome 4"/>
</dbReference>
<organism evidence="7 8">
    <name type="scientific">Linum trigynum</name>
    <dbReference type="NCBI Taxonomy" id="586398"/>
    <lineage>
        <taxon>Eukaryota</taxon>
        <taxon>Viridiplantae</taxon>
        <taxon>Streptophyta</taxon>
        <taxon>Embryophyta</taxon>
        <taxon>Tracheophyta</taxon>
        <taxon>Spermatophyta</taxon>
        <taxon>Magnoliopsida</taxon>
        <taxon>eudicotyledons</taxon>
        <taxon>Gunneridae</taxon>
        <taxon>Pentapetalae</taxon>
        <taxon>rosids</taxon>
        <taxon>fabids</taxon>
        <taxon>Malpighiales</taxon>
        <taxon>Linaceae</taxon>
        <taxon>Linum</taxon>
    </lineage>
</organism>
<gene>
    <name evidence="7" type="ORF">LTRI10_LOCUS26176</name>
</gene>
<evidence type="ECO:0000256" key="6">
    <source>
        <dbReference type="RuleBase" id="RU367044"/>
    </source>
</evidence>
<sequence length="128" mass="14927">MNDIVQADSTDGFFPSKKMVMIGNALGGSVQLKAHCKSKDDDLGVRVLGPGQEFHFKFWTSFFTTTVFYCSFEWPGSGGLHWYDVYDDDRDFWGGKNYRWVIKPFAICKFNVPTKEYDRCMTWKEHHM</sequence>
<comment type="similarity">
    <text evidence="2 6">Belongs to the plant self-incompatibility (S1) protein family.</text>
</comment>
<evidence type="ECO:0000313" key="7">
    <source>
        <dbReference type="EMBL" id="CAL1385010.1"/>
    </source>
</evidence>
<evidence type="ECO:0000256" key="1">
    <source>
        <dbReference type="ARBA" id="ARBA00004613"/>
    </source>
</evidence>
<keyword evidence="5" id="KW-0732">Signal</keyword>
<evidence type="ECO:0000256" key="4">
    <source>
        <dbReference type="ARBA" id="ARBA00022525"/>
    </source>
</evidence>
<comment type="subcellular location">
    <subcellularLocation>
        <location evidence="1 6">Secreted</location>
    </subcellularLocation>
</comment>
<keyword evidence="3 6" id="KW-0713">Self-incompatibility</keyword>
<proteinExistence type="inferred from homology"/>
<dbReference type="PANTHER" id="PTHR31232:SF149">
    <property type="entry name" value="S-PROTEIN HOMOLOG"/>
    <property type="match status" value="1"/>
</dbReference>
<keyword evidence="8" id="KW-1185">Reference proteome</keyword>
<dbReference type="PANTHER" id="PTHR31232">
    <property type="match status" value="1"/>
</dbReference>
<keyword evidence="4 6" id="KW-0964">Secreted</keyword>
<evidence type="ECO:0000256" key="2">
    <source>
        <dbReference type="ARBA" id="ARBA00005581"/>
    </source>
</evidence>